<evidence type="ECO:0000256" key="4">
    <source>
        <dbReference type="ARBA" id="ARBA00022705"/>
    </source>
</evidence>
<keyword evidence="4" id="KW-0235">DNA replication</keyword>
<keyword evidence="3 8" id="KW-0548">Nucleotidyltransferase</keyword>
<evidence type="ECO:0000256" key="3">
    <source>
        <dbReference type="ARBA" id="ARBA00022695"/>
    </source>
</evidence>
<dbReference type="InterPro" id="IPR005790">
    <property type="entry name" value="DNA_polIII_delta"/>
</dbReference>
<dbReference type="GO" id="GO:0003677">
    <property type="term" value="F:DNA binding"/>
    <property type="evidence" value="ECO:0007669"/>
    <property type="project" value="InterPro"/>
</dbReference>
<sequence>MKLVKRPEIEGFLKAPPRDVIACLIYGKDRGQVLERGQALAQKIVPDTKDPFNVSLLTDTDIDADPARLEDELQAQSLMGGRRLVRLKFFSEKAALDKQVAAALKAHAAGELNRDAFFLIEAGGLGGDSAVRKLADADKAIASIACYEDETGDVVRMARETLAQNEVALTPDAMDIFAARLPKERGVARQEIERLCLFIGPGSRRTIDDKELQEFLGVEPDASLFDAALQAFGAKMAPAQAGLRRAFAEGEDGSAALRALNGHLVKLRLIQAQMAKGIDAKQAARAAGVFWKQEAEFLRQARAWSDFYLDPLSKELIETDKQCKSTGMPDLLLAERLYMSIAGRARRLGL</sequence>
<dbReference type="NCBIfam" id="TIGR01128">
    <property type="entry name" value="holA"/>
    <property type="match status" value="1"/>
</dbReference>
<dbReference type="AlphaFoldDB" id="A0A3G9G3A5"/>
<accession>A0A3G9G3A5</accession>
<keyword evidence="5" id="KW-0239">DNA-directed DNA polymerase</keyword>
<evidence type="ECO:0000256" key="1">
    <source>
        <dbReference type="ARBA" id="ARBA00012417"/>
    </source>
</evidence>
<evidence type="ECO:0000256" key="2">
    <source>
        <dbReference type="ARBA" id="ARBA00022679"/>
    </source>
</evidence>
<evidence type="ECO:0000256" key="7">
    <source>
        <dbReference type="ARBA" id="ARBA00049244"/>
    </source>
</evidence>
<dbReference type="Proteomes" id="UP000278756">
    <property type="component" value="Chromosome 1"/>
</dbReference>
<dbReference type="OrthoDB" id="9804983at2"/>
<dbReference type="Gene3D" id="1.20.272.10">
    <property type="match status" value="1"/>
</dbReference>
<dbReference type="EMBL" id="AP018827">
    <property type="protein sequence ID" value="BBF81146.1"/>
    <property type="molecule type" value="Genomic_DNA"/>
</dbReference>
<reference evidence="9" key="2">
    <citation type="journal article" date="2017" name="Plant Physiol. Biochem.">
        <title>Differential oxidative and antioxidative response of duckweed Lemna minor toward plant growth promoting/inhibiting bacteria.</title>
        <authorList>
            <person name="Ishizawa H."/>
            <person name="Kuroda M."/>
            <person name="Morikawa M."/>
            <person name="Ike M."/>
        </authorList>
    </citation>
    <scope>NUCLEOTIDE SEQUENCE [LARGE SCALE GENOMIC DNA]</scope>
    <source>
        <strain evidence="9">M6</strain>
    </source>
</reference>
<dbReference type="InterPro" id="IPR027417">
    <property type="entry name" value="P-loop_NTPase"/>
</dbReference>
<reference evidence="9" key="1">
    <citation type="journal article" date="2017" name="Biotechnol. Biofuels">
        <title>Evaluation of environmental bacterial communities as a factor affecting the growth of duckweed Lemna minor.</title>
        <authorList>
            <person name="Ishizawa H."/>
            <person name="Kuroda M."/>
            <person name="Morikawa M."/>
            <person name="Ike M."/>
        </authorList>
    </citation>
    <scope>NUCLEOTIDE SEQUENCE [LARGE SCALE GENOMIC DNA]</scope>
    <source>
        <strain evidence="9">M6</strain>
    </source>
</reference>
<dbReference type="GO" id="GO:0006261">
    <property type="term" value="P:DNA-templated DNA replication"/>
    <property type="evidence" value="ECO:0007669"/>
    <property type="project" value="TreeGrafter"/>
</dbReference>
<dbReference type="PANTHER" id="PTHR34388:SF1">
    <property type="entry name" value="DNA POLYMERASE III SUBUNIT DELTA"/>
    <property type="match status" value="1"/>
</dbReference>
<keyword evidence="2 8" id="KW-0808">Transferase</keyword>
<dbReference type="InterPro" id="IPR008921">
    <property type="entry name" value="DNA_pol3_clamp-load_cplx_C"/>
</dbReference>
<dbReference type="PANTHER" id="PTHR34388">
    <property type="entry name" value="DNA POLYMERASE III SUBUNIT DELTA"/>
    <property type="match status" value="1"/>
</dbReference>
<protein>
    <recommendedName>
        <fullName evidence="1">DNA-directed DNA polymerase</fullName>
        <ecNumber evidence="1">2.7.7.7</ecNumber>
    </recommendedName>
</protein>
<proteinExistence type="inferred from homology"/>
<dbReference type="SUPFAM" id="SSF48019">
    <property type="entry name" value="post-AAA+ oligomerization domain-like"/>
    <property type="match status" value="1"/>
</dbReference>
<dbReference type="GO" id="GO:0003887">
    <property type="term" value="F:DNA-directed DNA polymerase activity"/>
    <property type="evidence" value="ECO:0007669"/>
    <property type="project" value="UniProtKB-KW"/>
</dbReference>
<evidence type="ECO:0000313" key="8">
    <source>
        <dbReference type="EMBL" id="BBF81146.1"/>
    </source>
</evidence>
<dbReference type="Gene3D" id="3.40.50.300">
    <property type="entry name" value="P-loop containing nucleotide triphosphate hydrolases"/>
    <property type="match status" value="1"/>
</dbReference>
<evidence type="ECO:0000256" key="5">
    <source>
        <dbReference type="ARBA" id="ARBA00022932"/>
    </source>
</evidence>
<dbReference type="RefSeq" id="WP_126422016.1">
    <property type="nucleotide sequence ID" value="NZ_AP018827.1"/>
</dbReference>
<dbReference type="EC" id="2.7.7.7" evidence="1"/>
<organism evidence="8 9">
    <name type="scientific">Asticcacaulis excentricus</name>
    <dbReference type="NCBI Taxonomy" id="78587"/>
    <lineage>
        <taxon>Bacteria</taxon>
        <taxon>Pseudomonadati</taxon>
        <taxon>Pseudomonadota</taxon>
        <taxon>Alphaproteobacteria</taxon>
        <taxon>Caulobacterales</taxon>
        <taxon>Caulobacteraceae</taxon>
        <taxon>Asticcacaulis</taxon>
    </lineage>
</organism>
<gene>
    <name evidence="8" type="ORF">EM6_1741</name>
</gene>
<dbReference type="SUPFAM" id="SSF52540">
    <property type="entry name" value="P-loop containing nucleoside triphosphate hydrolases"/>
    <property type="match status" value="1"/>
</dbReference>
<comment type="similarity">
    <text evidence="6">Belongs to the DNA polymerase HolA subunit family.</text>
</comment>
<comment type="catalytic activity">
    <reaction evidence="7">
        <text>DNA(n) + a 2'-deoxyribonucleoside 5'-triphosphate = DNA(n+1) + diphosphate</text>
        <dbReference type="Rhea" id="RHEA:22508"/>
        <dbReference type="Rhea" id="RHEA-COMP:17339"/>
        <dbReference type="Rhea" id="RHEA-COMP:17340"/>
        <dbReference type="ChEBI" id="CHEBI:33019"/>
        <dbReference type="ChEBI" id="CHEBI:61560"/>
        <dbReference type="ChEBI" id="CHEBI:173112"/>
        <dbReference type="EC" id="2.7.7.7"/>
    </reaction>
</comment>
<evidence type="ECO:0000256" key="6">
    <source>
        <dbReference type="ARBA" id="ARBA00034754"/>
    </source>
</evidence>
<evidence type="ECO:0000313" key="9">
    <source>
        <dbReference type="Proteomes" id="UP000278756"/>
    </source>
</evidence>
<dbReference type="GO" id="GO:0009360">
    <property type="term" value="C:DNA polymerase III complex"/>
    <property type="evidence" value="ECO:0007669"/>
    <property type="project" value="TreeGrafter"/>
</dbReference>
<name>A0A3G9G3A5_9CAUL</name>